<reference evidence="8 9" key="1">
    <citation type="submission" date="2015-07" db="EMBL/GenBank/DDBJ databases">
        <title>Genome sequence of Leptolinea tardivitalis DSM 16556.</title>
        <authorList>
            <person name="Hemp J."/>
            <person name="Ward L.M."/>
            <person name="Pace L.A."/>
            <person name="Fischer W.W."/>
        </authorList>
    </citation>
    <scope>NUCLEOTIDE SEQUENCE [LARGE SCALE GENOMIC DNA]</scope>
    <source>
        <strain evidence="8 9">YMTK-2</strain>
    </source>
</reference>
<dbReference type="Pfam" id="PF00072">
    <property type="entry name" value="Response_reg"/>
    <property type="match status" value="1"/>
</dbReference>
<feature type="domain" description="Response regulatory" evidence="7">
    <location>
        <begin position="5"/>
        <end position="121"/>
    </location>
</feature>
<dbReference type="InterPro" id="IPR050595">
    <property type="entry name" value="Bact_response_regulator"/>
</dbReference>
<accession>A0A0P6XEG8</accession>
<keyword evidence="5" id="KW-0804">Transcription</keyword>
<evidence type="ECO:0000256" key="3">
    <source>
        <dbReference type="ARBA" id="ARBA00023015"/>
    </source>
</evidence>
<dbReference type="FunFam" id="3.40.50.2300:FF:000001">
    <property type="entry name" value="DNA-binding response regulator PhoB"/>
    <property type="match status" value="1"/>
</dbReference>
<keyword evidence="9" id="KW-1185">Reference proteome</keyword>
<dbReference type="PANTHER" id="PTHR44591">
    <property type="entry name" value="STRESS RESPONSE REGULATOR PROTEIN 1"/>
    <property type="match status" value="1"/>
</dbReference>
<dbReference type="GO" id="GO:0003677">
    <property type="term" value="F:DNA binding"/>
    <property type="evidence" value="ECO:0007669"/>
    <property type="project" value="UniProtKB-KW"/>
</dbReference>
<protein>
    <recommendedName>
        <fullName evidence="7">Response regulatory domain-containing protein</fullName>
    </recommendedName>
</protein>
<dbReference type="Proteomes" id="UP000050430">
    <property type="component" value="Unassembled WGS sequence"/>
</dbReference>
<gene>
    <name evidence="8" type="ORF">ADM99_03100</name>
</gene>
<dbReference type="SUPFAM" id="SSF52172">
    <property type="entry name" value="CheY-like"/>
    <property type="match status" value="1"/>
</dbReference>
<keyword evidence="3" id="KW-0805">Transcription regulation</keyword>
<comment type="caution">
    <text evidence="8">The sequence shown here is derived from an EMBL/GenBank/DDBJ whole genome shotgun (WGS) entry which is preliminary data.</text>
</comment>
<dbReference type="GO" id="GO:0000160">
    <property type="term" value="P:phosphorelay signal transduction system"/>
    <property type="evidence" value="ECO:0007669"/>
    <property type="project" value="UniProtKB-KW"/>
</dbReference>
<dbReference type="PANTHER" id="PTHR44591:SF3">
    <property type="entry name" value="RESPONSE REGULATORY DOMAIN-CONTAINING PROTEIN"/>
    <property type="match status" value="1"/>
</dbReference>
<proteinExistence type="predicted"/>
<keyword evidence="1 6" id="KW-0597">Phosphoprotein</keyword>
<keyword evidence="4" id="KW-0238">DNA-binding</keyword>
<dbReference type="Gene3D" id="3.40.50.2300">
    <property type="match status" value="1"/>
</dbReference>
<name>A0A0P6XEG8_9CHLR</name>
<dbReference type="STRING" id="229920.ADM99_03100"/>
<dbReference type="InterPro" id="IPR011006">
    <property type="entry name" value="CheY-like_superfamily"/>
</dbReference>
<evidence type="ECO:0000259" key="7">
    <source>
        <dbReference type="PROSITE" id="PS50110"/>
    </source>
</evidence>
<evidence type="ECO:0000256" key="2">
    <source>
        <dbReference type="ARBA" id="ARBA00023012"/>
    </source>
</evidence>
<sequence length="136" mass="15320">MRIPRVLVIDDDPTIARLVRLTLHSKGYDVVVAENTHDGLKELFQQTTDLIILDYMLPEQNGLSFLKDLRAEPELATIPVIMMTTASVGEVVQAAIILGANDFLTKPFDLKTLLERVEKFVPMPEEDNDRNDENGK</sequence>
<dbReference type="SMART" id="SM00448">
    <property type="entry name" value="REC"/>
    <property type="match status" value="1"/>
</dbReference>
<dbReference type="PROSITE" id="PS50110">
    <property type="entry name" value="RESPONSE_REGULATORY"/>
    <property type="match status" value="1"/>
</dbReference>
<evidence type="ECO:0000256" key="1">
    <source>
        <dbReference type="ARBA" id="ARBA00022553"/>
    </source>
</evidence>
<evidence type="ECO:0000313" key="9">
    <source>
        <dbReference type="Proteomes" id="UP000050430"/>
    </source>
</evidence>
<dbReference type="AlphaFoldDB" id="A0A0P6XEG8"/>
<dbReference type="EMBL" id="LGCK01000006">
    <property type="protein sequence ID" value="KPL73235.1"/>
    <property type="molecule type" value="Genomic_DNA"/>
</dbReference>
<evidence type="ECO:0000256" key="5">
    <source>
        <dbReference type="ARBA" id="ARBA00023163"/>
    </source>
</evidence>
<dbReference type="RefSeq" id="WP_062421631.1">
    <property type="nucleotide sequence ID" value="NZ_BBYA01000009.1"/>
</dbReference>
<evidence type="ECO:0000256" key="4">
    <source>
        <dbReference type="ARBA" id="ARBA00023125"/>
    </source>
</evidence>
<dbReference type="OrthoDB" id="9790669at2"/>
<keyword evidence="2" id="KW-0902">Two-component regulatory system</keyword>
<organism evidence="8 9">
    <name type="scientific">Leptolinea tardivitalis</name>
    <dbReference type="NCBI Taxonomy" id="229920"/>
    <lineage>
        <taxon>Bacteria</taxon>
        <taxon>Bacillati</taxon>
        <taxon>Chloroflexota</taxon>
        <taxon>Anaerolineae</taxon>
        <taxon>Anaerolineales</taxon>
        <taxon>Anaerolineaceae</taxon>
        <taxon>Leptolinea</taxon>
    </lineage>
</organism>
<evidence type="ECO:0000313" key="8">
    <source>
        <dbReference type="EMBL" id="KPL73235.1"/>
    </source>
</evidence>
<feature type="modified residue" description="4-aspartylphosphate" evidence="6">
    <location>
        <position position="54"/>
    </location>
</feature>
<dbReference type="InterPro" id="IPR001789">
    <property type="entry name" value="Sig_transdc_resp-reg_receiver"/>
</dbReference>
<evidence type="ECO:0000256" key="6">
    <source>
        <dbReference type="PROSITE-ProRule" id="PRU00169"/>
    </source>
</evidence>